<evidence type="ECO:0008006" key="3">
    <source>
        <dbReference type="Google" id="ProtNLM"/>
    </source>
</evidence>
<evidence type="ECO:0000313" key="1">
    <source>
        <dbReference type="EMBL" id="RFF29619.1"/>
    </source>
</evidence>
<evidence type="ECO:0000313" key="2">
    <source>
        <dbReference type="Proteomes" id="UP000260351"/>
    </source>
</evidence>
<dbReference type="AlphaFoldDB" id="A0A3E1K6I1"/>
<comment type="caution">
    <text evidence="1">The sequence shown here is derived from an EMBL/GenBank/DDBJ whole genome shotgun (WGS) entry which is preliminary data.</text>
</comment>
<dbReference type="EMBL" id="QUZK01000044">
    <property type="protein sequence ID" value="RFF29619.1"/>
    <property type="molecule type" value="Genomic_DNA"/>
</dbReference>
<sequence>MIVLAAVLLLAACAGSGQTQRERDQAMDLWQEMVRWSEYDGLVDMIHPDWLAEHPIRSIELERLRQFRVTEYRVRQVISDSDEQRVERRVQIRLYHVHSARERVIQHREVWRYDETRDRWLLHSGLPDPSET</sequence>
<name>A0A3E1K6I1_9GAMM</name>
<proteinExistence type="predicted"/>
<dbReference type="Proteomes" id="UP000260351">
    <property type="component" value="Unassembled WGS sequence"/>
</dbReference>
<keyword evidence="2" id="KW-1185">Reference proteome</keyword>
<reference evidence="1 2" key="1">
    <citation type="submission" date="2018-08" db="EMBL/GenBank/DDBJ databases">
        <title>Wenzhouxiangella salilacus sp. nov., a novel bacterium isolated from a saline lake in Xinjiang Province, China.</title>
        <authorList>
            <person name="Han S."/>
        </authorList>
    </citation>
    <scope>NUCLEOTIDE SEQUENCE [LARGE SCALE GENOMIC DNA]</scope>
    <source>
        <strain evidence="1 2">XDB06</strain>
    </source>
</reference>
<accession>A0A3E1K6I1</accession>
<gene>
    <name evidence="1" type="ORF">DZC52_12060</name>
</gene>
<protein>
    <recommendedName>
        <fullName evidence="3">Nuclear transport factor 2 family protein</fullName>
    </recommendedName>
</protein>
<organism evidence="1 2">
    <name type="scientific">Wenzhouxiangella sediminis</name>
    <dbReference type="NCBI Taxonomy" id="1792836"/>
    <lineage>
        <taxon>Bacteria</taxon>
        <taxon>Pseudomonadati</taxon>
        <taxon>Pseudomonadota</taxon>
        <taxon>Gammaproteobacteria</taxon>
        <taxon>Chromatiales</taxon>
        <taxon>Wenzhouxiangellaceae</taxon>
        <taxon>Wenzhouxiangella</taxon>
    </lineage>
</organism>